<comment type="similarity">
    <text evidence="1">Belongs to the peptidase C19 family.</text>
</comment>
<accession>T1JFF1</accession>
<name>T1JFF1_STRMM</name>
<dbReference type="OMA" id="CMIFYHK"/>
<dbReference type="GO" id="GO:0005634">
    <property type="term" value="C:nucleus"/>
    <property type="evidence" value="ECO:0007669"/>
    <property type="project" value="TreeGrafter"/>
</dbReference>
<dbReference type="EMBL" id="JH432157">
    <property type="status" value="NOT_ANNOTATED_CDS"/>
    <property type="molecule type" value="Genomic_DNA"/>
</dbReference>
<dbReference type="Pfam" id="PF00443">
    <property type="entry name" value="UCH"/>
    <property type="match status" value="1"/>
</dbReference>
<dbReference type="GO" id="GO:0005829">
    <property type="term" value="C:cytosol"/>
    <property type="evidence" value="ECO:0007669"/>
    <property type="project" value="TreeGrafter"/>
</dbReference>
<dbReference type="Proteomes" id="UP000014500">
    <property type="component" value="Unassembled WGS sequence"/>
</dbReference>
<keyword evidence="5" id="KW-1185">Reference proteome</keyword>
<proteinExistence type="inferred from homology"/>
<feature type="coiled-coil region" evidence="2">
    <location>
        <begin position="406"/>
        <end position="433"/>
    </location>
</feature>
<dbReference type="PANTHER" id="PTHR24006:SF905">
    <property type="entry name" value="UBIQUITIN CARBOXYL-TERMINAL HYDROLASE 1"/>
    <property type="match status" value="1"/>
</dbReference>
<dbReference type="STRING" id="126957.T1JFF1"/>
<evidence type="ECO:0000256" key="2">
    <source>
        <dbReference type="SAM" id="Coils"/>
    </source>
</evidence>
<evidence type="ECO:0000313" key="4">
    <source>
        <dbReference type="EnsemblMetazoa" id="SMAR012565-PA"/>
    </source>
</evidence>
<dbReference type="PROSITE" id="PS00973">
    <property type="entry name" value="USP_2"/>
    <property type="match status" value="1"/>
</dbReference>
<dbReference type="InterPro" id="IPR050164">
    <property type="entry name" value="Peptidase_C19"/>
</dbReference>
<dbReference type="InterPro" id="IPR018200">
    <property type="entry name" value="USP_CS"/>
</dbReference>
<dbReference type="GO" id="GO:0016579">
    <property type="term" value="P:protein deubiquitination"/>
    <property type="evidence" value="ECO:0007669"/>
    <property type="project" value="InterPro"/>
</dbReference>
<feature type="domain" description="USP" evidence="3">
    <location>
        <begin position="57"/>
        <end position="499"/>
    </location>
</feature>
<protein>
    <recommendedName>
        <fullName evidence="3">USP domain-containing protein</fullName>
    </recommendedName>
</protein>
<organism evidence="4 5">
    <name type="scientific">Strigamia maritima</name>
    <name type="common">European centipede</name>
    <name type="synonym">Geophilus maritimus</name>
    <dbReference type="NCBI Taxonomy" id="126957"/>
    <lineage>
        <taxon>Eukaryota</taxon>
        <taxon>Metazoa</taxon>
        <taxon>Ecdysozoa</taxon>
        <taxon>Arthropoda</taxon>
        <taxon>Myriapoda</taxon>
        <taxon>Chilopoda</taxon>
        <taxon>Pleurostigmophora</taxon>
        <taxon>Geophilomorpha</taxon>
        <taxon>Linotaeniidae</taxon>
        <taxon>Strigamia</taxon>
    </lineage>
</organism>
<dbReference type="AlphaFoldDB" id="T1JFF1"/>
<dbReference type="EnsemblMetazoa" id="SMAR012565-RA">
    <property type="protein sequence ID" value="SMAR012565-PA"/>
    <property type="gene ID" value="SMAR012565"/>
</dbReference>
<evidence type="ECO:0000256" key="1">
    <source>
        <dbReference type="ARBA" id="ARBA00009085"/>
    </source>
</evidence>
<reference evidence="5" key="1">
    <citation type="submission" date="2011-05" db="EMBL/GenBank/DDBJ databases">
        <authorList>
            <person name="Richards S.R."/>
            <person name="Qu J."/>
            <person name="Jiang H."/>
            <person name="Jhangiani S.N."/>
            <person name="Agravi P."/>
            <person name="Goodspeed R."/>
            <person name="Gross S."/>
            <person name="Mandapat C."/>
            <person name="Jackson L."/>
            <person name="Mathew T."/>
            <person name="Pu L."/>
            <person name="Thornton R."/>
            <person name="Saada N."/>
            <person name="Wilczek-Boney K.B."/>
            <person name="Lee S."/>
            <person name="Kovar C."/>
            <person name="Wu Y."/>
            <person name="Scherer S.E."/>
            <person name="Worley K.C."/>
            <person name="Muzny D.M."/>
            <person name="Gibbs R."/>
        </authorList>
    </citation>
    <scope>NUCLEOTIDE SEQUENCE</scope>
    <source>
        <strain evidence="5">Brora</strain>
    </source>
</reference>
<sequence>MSTHVNPPVNTTKRLKLSLKTRRLNHGIGENDVNHVKNEEFNKKLIDHSNSSAPGFAGLANLGNTCFMNTVINVLRYSPGFAAYLHNLCQLIAIVKHSTNDFIPLCWELVSQLHKVFSSLSDVEKRTLKKEKDYVGDKMIIYPQELLSILRQLNPLFDGNYQHDAHELLCCLLNYVREAEHGVMAELKGPKNKSRCKRTNKSRNQPPITGFFNAPKKKTDVPDSVTTTFESRMAFLTRCNECENSSEMKEVFLNVTVSPHSHEKDSSDEEDSSDEKTDWTWFREAMLKTETLNGDNKYWCEACLQYNEATRSHKFLTLPPILIIQLKRFTSSFNSIHGFSKVADFIPTPPKLECLLDQCQMPCSNCTHSYRLYAVISHSGLSLTSGHYTSLVKRSKWPENNHYYLRQQLSEAQKDLEEQAKSAIKTRQKVKEENSPCYLKSYAKDARHEDCCDLVVEEANWLQYDDEKVNCVTEDELKKLLAAPKNTSWTPYLLFYTNNLHNS</sequence>
<reference evidence="4" key="2">
    <citation type="submission" date="2015-02" db="UniProtKB">
        <authorList>
            <consortium name="EnsemblMetazoa"/>
        </authorList>
    </citation>
    <scope>IDENTIFICATION</scope>
</reference>
<keyword evidence="2" id="KW-0175">Coiled coil</keyword>
<dbReference type="PANTHER" id="PTHR24006">
    <property type="entry name" value="UBIQUITIN CARBOXYL-TERMINAL HYDROLASE"/>
    <property type="match status" value="1"/>
</dbReference>
<evidence type="ECO:0000259" key="3">
    <source>
        <dbReference type="PROSITE" id="PS50235"/>
    </source>
</evidence>
<dbReference type="PhylomeDB" id="T1JFF1"/>
<dbReference type="SUPFAM" id="SSF54001">
    <property type="entry name" value="Cysteine proteinases"/>
    <property type="match status" value="1"/>
</dbReference>
<dbReference type="InterPro" id="IPR001394">
    <property type="entry name" value="Peptidase_C19_UCH"/>
</dbReference>
<dbReference type="eggNOG" id="KOG1864">
    <property type="taxonomic scope" value="Eukaryota"/>
</dbReference>
<dbReference type="GO" id="GO:0004843">
    <property type="term" value="F:cysteine-type deubiquitinase activity"/>
    <property type="evidence" value="ECO:0007669"/>
    <property type="project" value="InterPro"/>
</dbReference>
<evidence type="ECO:0000313" key="5">
    <source>
        <dbReference type="Proteomes" id="UP000014500"/>
    </source>
</evidence>
<dbReference type="InterPro" id="IPR038765">
    <property type="entry name" value="Papain-like_cys_pep_sf"/>
</dbReference>
<dbReference type="InterPro" id="IPR028889">
    <property type="entry name" value="USP"/>
</dbReference>
<dbReference type="HOGENOM" id="CLU_573964_0_0_1"/>
<dbReference type="PROSITE" id="PS50235">
    <property type="entry name" value="USP_3"/>
    <property type="match status" value="1"/>
</dbReference>
<dbReference type="Gene3D" id="3.90.70.10">
    <property type="entry name" value="Cysteine proteinases"/>
    <property type="match status" value="1"/>
</dbReference>